<reference evidence="1" key="1">
    <citation type="journal article" date="2020" name="Stud. Mycol.">
        <title>101 Dothideomycetes genomes: a test case for predicting lifestyles and emergence of pathogens.</title>
        <authorList>
            <person name="Haridas S."/>
            <person name="Albert R."/>
            <person name="Binder M."/>
            <person name="Bloem J."/>
            <person name="Labutti K."/>
            <person name="Salamov A."/>
            <person name="Andreopoulos B."/>
            <person name="Baker S."/>
            <person name="Barry K."/>
            <person name="Bills G."/>
            <person name="Bluhm B."/>
            <person name="Cannon C."/>
            <person name="Castanera R."/>
            <person name="Culley D."/>
            <person name="Daum C."/>
            <person name="Ezra D."/>
            <person name="Gonzalez J."/>
            <person name="Henrissat B."/>
            <person name="Kuo A."/>
            <person name="Liang C."/>
            <person name="Lipzen A."/>
            <person name="Lutzoni F."/>
            <person name="Magnuson J."/>
            <person name="Mondo S."/>
            <person name="Nolan M."/>
            <person name="Ohm R."/>
            <person name="Pangilinan J."/>
            <person name="Park H.-J."/>
            <person name="Ramirez L."/>
            <person name="Alfaro M."/>
            <person name="Sun H."/>
            <person name="Tritt A."/>
            <person name="Yoshinaga Y."/>
            <person name="Zwiers L.-H."/>
            <person name="Turgeon B."/>
            <person name="Goodwin S."/>
            <person name="Spatafora J."/>
            <person name="Crous P."/>
            <person name="Grigoriev I."/>
        </authorList>
    </citation>
    <scope>NUCLEOTIDE SEQUENCE</scope>
    <source>
        <strain evidence="1">ATCC 200398</strain>
    </source>
</reference>
<comment type="caution">
    <text evidence="1">The sequence shown here is derived from an EMBL/GenBank/DDBJ whole genome shotgun (WGS) entry which is preliminary data.</text>
</comment>
<protein>
    <submittedName>
        <fullName evidence="1">Uncharacterized protein</fullName>
    </submittedName>
</protein>
<evidence type="ECO:0000313" key="2">
    <source>
        <dbReference type="Proteomes" id="UP000799755"/>
    </source>
</evidence>
<sequence length="272" mass="29907">MENNLHTLLIRKDIKITTTFHQKWETSLGWWQPKPATTLLIPSMRYTCPEASRDMTSAGRALTGIGLSFLPGPASGPTSKRGCNLNRLKEQKSCFAMAKGELIPQTCDAGTRQRECMASADLFGGHMTCASYISTNPDKRGLAAIRLSYNTLLSLQDLALSAIRAIYYPIFTFKSLTSQYTAREQHSHAMVSTRSDATGTLGPPEEPIDTAAPGNTQPRLTPSRGRVALERYTGLCEQFECKEQGLGEIGVYCRRDELLPSLACHVTSKQVS</sequence>
<proteinExistence type="predicted"/>
<dbReference type="Proteomes" id="UP000799755">
    <property type="component" value="Unassembled WGS sequence"/>
</dbReference>
<dbReference type="EMBL" id="MU003492">
    <property type="protein sequence ID" value="KAF2478227.1"/>
    <property type="molecule type" value="Genomic_DNA"/>
</dbReference>
<gene>
    <name evidence="1" type="ORF">BDR25DRAFT_348481</name>
</gene>
<organism evidence="1 2">
    <name type="scientific">Lindgomyces ingoldianus</name>
    <dbReference type="NCBI Taxonomy" id="673940"/>
    <lineage>
        <taxon>Eukaryota</taxon>
        <taxon>Fungi</taxon>
        <taxon>Dikarya</taxon>
        <taxon>Ascomycota</taxon>
        <taxon>Pezizomycotina</taxon>
        <taxon>Dothideomycetes</taxon>
        <taxon>Pleosporomycetidae</taxon>
        <taxon>Pleosporales</taxon>
        <taxon>Lindgomycetaceae</taxon>
        <taxon>Lindgomyces</taxon>
    </lineage>
</organism>
<name>A0ACB6RI79_9PLEO</name>
<keyword evidence="2" id="KW-1185">Reference proteome</keyword>
<evidence type="ECO:0000313" key="1">
    <source>
        <dbReference type="EMBL" id="KAF2478227.1"/>
    </source>
</evidence>
<accession>A0ACB6RI79</accession>